<feature type="chain" id="PRO_5019356417" description="D-alanyl-D-alanine carboxypeptidase-like core domain-containing protein" evidence="2">
    <location>
        <begin position="23"/>
        <end position="255"/>
    </location>
</feature>
<dbReference type="GO" id="GO:0008233">
    <property type="term" value="F:peptidase activity"/>
    <property type="evidence" value="ECO:0007669"/>
    <property type="project" value="InterPro"/>
</dbReference>
<evidence type="ECO:0000313" key="5">
    <source>
        <dbReference type="Proteomes" id="UP000286773"/>
    </source>
</evidence>
<dbReference type="Proteomes" id="UP000286773">
    <property type="component" value="Unassembled WGS sequence"/>
</dbReference>
<evidence type="ECO:0000259" key="3">
    <source>
        <dbReference type="Pfam" id="PF02557"/>
    </source>
</evidence>
<dbReference type="InterPro" id="IPR009045">
    <property type="entry name" value="Zn_M74/Hedgehog-like"/>
</dbReference>
<dbReference type="GO" id="GO:0006508">
    <property type="term" value="P:proteolysis"/>
    <property type="evidence" value="ECO:0007669"/>
    <property type="project" value="InterPro"/>
</dbReference>
<evidence type="ECO:0000256" key="2">
    <source>
        <dbReference type="SAM" id="SignalP"/>
    </source>
</evidence>
<dbReference type="Gene3D" id="3.30.1380.10">
    <property type="match status" value="1"/>
</dbReference>
<dbReference type="EMBL" id="NGKC01000005">
    <property type="protein sequence ID" value="RSU12531.1"/>
    <property type="molecule type" value="Genomic_DNA"/>
</dbReference>
<gene>
    <name evidence="4" type="ORF">CBF27_06030</name>
</gene>
<reference evidence="4 5" key="1">
    <citation type="submission" date="2017-05" db="EMBL/GenBank/DDBJ databases">
        <title>Vagococcus spp. assemblies.</title>
        <authorList>
            <person name="Gulvik C.A."/>
        </authorList>
    </citation>
    <scope>NUCLEOTIDE SEQUENCE [LARGE SCALE GENOMIC DNA]</scope>
    <source>
        <strain evidence="4 5">LMG 24798</strain>
    </source>
</reference>
<keyword evidence="2" id="KW-0732">Signal</keyword>
<evidence type="ECO:0000256" key="1">
    <source>
        <dbReference type="SAM" id="MobiDB-lite"/>
    </source>
</evidence>
<dbReference type="InterPro" id="IPR058193">
    <property type="entry name" value="VanY/YodJ_core_dom"/>
</dbReference>
<feature type="signal peptide" evidence="2">
    <location>
        <begin position="1"/>
        <end position="22"/>
    </location>
</feature>
<evidence type="ECO:0000313" key="4">
    <source>
        <dbReference type="EMBL" id="RSU12531.1"/>
    </source>
</evidence>
<protein>
    <recommendedName>
        <fullName evidence="3">D-alanyl-D-alanine carboxypeptidase-like core domain-containing protein</fullName>
    </recommendedName>
</protein>
<organism evidence="4 5">
    <name type="scientific">Vagococcus acidifermentans</name>
    <dbReference type="NCBI Taxonomy" id="564710"/>
    <lineage>
        <taxon>Bacteria</taxon>
        <taxon>Bacillati</taxon>
        <taxon>Bacillota</taxon>
        <taxon>Bacilli</taxon>
        <taxon>Lactobacillales</taxon>
        <taxon>Enterococcaceae</taxon>
        <taxon>Vagococcus</taxon>
    </lineage>
</organism>
<feature type="region of interest" description="Disordered" evidence="1">
    <location>
        <begin position="32"/>
        <end position="58"/>
    </location>
</feature>
<dbReference type="InterPro" id="IPR052179">
    <property type="entry name" value="DD-CPase-like"/>
</dbReference>
<dbReference type="PANTHER" id="PTHR34385:SF1">
    <property type="entry name" value="PEPTIDOGLYCAN L-ALANYL-D-GLUTAMATE ENDOPEPTIDASE CWLK"/>
    <property type="match status" value="1"/>
</dbReference>
<accession>A0A430AWT3</accession>
<dbReference type="CDD" id="cd14852">
    <property type="entry name" value="LD-carboxypeptidase"/>
    <property type="match status" value="1"/>
</dbReference>
<sequence length="255" mass="28715">MAKRIMVFFLSVLIIFAGMAFFADEARITHTHQGNRQTNAENNEESAAKKKQATNKKLPSVSVKDWELMLVNKDNPAPDSSMELVELESGYKIDKRIKTAYDNLLQAALKSDIRLIVLSGYRSLQEQEAILATDTEDYMAQGYSESEAKKKALDYVATPGCSEHQTGLALDVLDDSWYQSGRGLETDFGKSKGGKWLAANCADYGFIIRYPEGKEAQTGIKYEPWHIRYVGVESARYIMANNLSLEEYIDQLKSR</sequence>
<comment type="caution">
    <text evidence="4">The sequence shown here is derived from an EMBL/GenBank/DDBJ whole genome shotgun (WGS) entry which is preliminary data.</text>
</comment>
<feature type="compositionally biased region" description="Polar residues" evidence="1">
    <location>
        <begin position="32"/>
        <end position="41"/>
    </location>
</feature>
<dbReference type="Pfam" id="PF02557">
    <property type="entry name" value="VanY"/>
    <property type="match status" value="1"/>
</dbReference>
<dbReference type="SUPFAM" id="SSF55166">
    <property type="entry name" value="Hedgehog/DD-peptidase"/>
    <property type="match status" value="1"/>
</dbReference>
<name>A0A430AWT3_9ENTE</name>
<dbReference type="InterPro" id="IPR003709">
    <property type="entry name" value="VanY-like_core_dom"/>
</dbReference>
<dbReference type="OrthoDB" id="9792074at2"/>
<proteinExistence type="predicted"/>
<dbReference type="PANTHER" id="PTHR34385">
    <property type="entry name" value="D-ALANYL-D-ALANINE CARBOXYPEPTIDASE"/>
    <property type="match status" value="1"/>
</dbReference>
<keyword evidence="5" id="KW-1185">Reference proteome</keyword>
<dbReference type="AlphaFoldDB" id="A0A430AWT3"/>
<feature type="domain" description="D-alanyl-D-alanine carboxypeptidase-like core" evidence="3">
    <location>
        <begin position="92"/>
        <end position="231"/>
    </location>
</feature>